<sequence length="190" mass="21383">MFNLCLSNRGQQSTQQSSSSPYQSSQQRATPGQQHTLAGSNSWARRKPLVCLTCDISPGTTFMDGFRISTRLPNPYCQMVPISCNADHDVCATIIMHKEDGSYWMGTGCERSHNFQKVNNCENVQTFIRSVRRGMVSESSALQTVCVCSSNECNGGQTSSQRYLIYNKKLYQLLLPILPLLYHLLRLLFL</sequence>
<organism evidence="1 2">
    <name type="scientific">Rhabditophanes sp. KR3021</name>
    <dbReference type="NCBI Taxonomy" id="114890"/>
    <lineage>
        <taxon>Eukaryota</taxon>
        <taxon>Metazoa</taxon>
        <taxon>Ecdysozoa</taxon>
        <taxon>Nematoda</taxon>
        <taxon>Chromadorea</taxon>
        <taxon>Rhabditida</taxon>
        <taxon>Tylenchina</taxon>
        <taxon>Panagrolaimomorpha</taxon>
        <taxon>Strongyloidoidea</taxon>
        <taxon>Alloionematidae</taxon>
        <taxon>Rhabditophanes</taxon>
    </lineage>
</organism>
<dbReference type="Proteomes" id="UP000095286">
    <property type="component" value="Unplaced"/>
</dbReference>
<evidence type="ECO:0000313" key="1">
    <source>
        <dbReference type="Proteomes" id="UP000095286"/>
    </source>
</evidence>
<protein>
    <submittedName>
        <fullName evidence="2">Protein quiver</fullName>
    </submittedName>
</protein>
<reference evidence="2" key="1">
    <citation type="submission" date="2016-11" db="UniProtKB">
        <authorList>
            <consortium name="WormBaseParasite"/>
        </authorList>
    </citation>
    <scope>IDENTIFICATION</scope>
    <source>
        <strain evidence="2">KR3021</strain>
    </source>
</reference>
<evidence type="ECO:0000313" key="2">
    <source>
        <dbReference type="WBParaSite" id="RSKR_0000868150.1"/>
    </source>
</evidence>
<dbReference type="WBParaSite" id="RSKR_0000868150.1">
    <property type="protein sequence ID" value="RSKR_0000868150.1"/>
    <property type="gene ID" value="RSKR_0000868150"/>
</dbReference>
<accession>A0AC35U7R8</accession>
<name>A0AC35U7R8_9BILA</name>
<proteinExistence type="predicted"/>